<accession>A0ABU6UPJ0</accession>
<dbReference type="Proteomes" id="UP001341840">
    <property type="component" value="Unassembled WGS sequence"/>
</dbReference>
<dbReference type="EMBL" id="JASCZI010121743">
    <property type="protein sequence ID" value="MED6162824.1"/>
    <property type="molecule type" value="Genomic_DNA"/>
</dbReference>
<reference evidence="1 2" key="1">
    <citation type="journal article" date="2023" name="Plants (Basel)">
        <title>Bridging the Gap: Combining Genomics and Transcriptomics Approaches to Understand Stylosanthes scabra, an Orphan Legume from the Brazilian Caatinga.</title>
        <authorList>
            <person name="Ferreira-Neto J.R.C."/>
            <person name="da Silva M.D."/>
            <person name="Binneck E."/>
            <person name="de Melo N.F."/>
            <person name="da Silva R.H."/>
            <person name="de Melo A.L.T.M."/>
            <person name="Pandolfi V."/>
            <person name="Bustamante F.O."/>
            <person name="Brasileiro-Vidal A.C."/>
            <person name="Benko-Iseppon A.M."/>
        </authorList>
    </citation>
    <scope>NUCLEOTIDE SEQUENCE [LARGE SCALE GENOMIC DNA]</scope>
    <source>
        <tissue evidence="1">Leaves</tissue>
    </source>
</reference>
<proteinExistence type="predicted"/>
<gene>
    <name evidence="1" type="ORF">PIB30_074127</name>
</gene>
<sequence length="82" mass="9030">MGRHTSQIHSSHSNHQSSIIVSSDTLNRTILYCDDATGCEARPLTLHVSEAAIIRRRSIIGEAGSYYDKLRLSPGGPDPHHH</sequence>
<organism evidence="1 2">
    <name type="scientific">Stylosanthes scabra</name>
    <dbReference type="NCBI Taxonomy" id="79078"/>
    <lineage>
        <taxon>Eukaryota</taxon>
        <taxon>Viridiplantae</taxon>
        <taxon>Streptophyta</taxon>
        <taxon>Embryophyta</taxon>
        <taxon>Tracheophyta</taxon>
        <taxon>Spermatophyta</taxon>
        <taxon>Magnoliopsida</taxon>
        <taxon>eudicotyledons</taxon>
        <taxon>Gunneridae</taxon>
        <taxon>Pentapetalae</taxon>
        <taxon>rosids</taxon>
        <taxon>fabids</taxon>
        <taxon>Fabales</taxon>
        <taxon>Fabaceae</taxon>
        <taxon>Papilionoideae</taxon>
        <taxon>50 kb inversion clade</taxon>
        <taxon>dalbergioids sensu lato</taxon>
        <taxon>Dalbergieae</taxon>
        <taxon>Pterocarpus clade</taxon>
        <taxon>Stylosanthes</taxon>
    </lineage>
</organism>
<evidence type="ECO:0000313" key="1">
    <source>
        <dbReference type="EMBL" id="MED6162824.1"/>
    </source>
</evidence>
<keyword evidence="2" id="KW-1185">Reference proteome</keyword>
<name>A0ABU6UPJ0_9FABA</name>
<evidence type="ECO:0000313" key="2">
    <source>
        <dbReference type="Proteomes" id="UP001341840"/>
    </source>
</evidence>
<protein>
    <submittedName>
        <fullName evidence="1">Uncharacterized protein</fullName>
    </submittedName>
</protein>
<comment type="caution">
    <text evidence="1">The sequence shown here is derived from an EMBL/GenBank/DDBJ whole genome shotgun (WGS) entry which is preliminary data.</text>
</comment>